<dbReference type="GO" id="GO:0003723">
    <property type="term" value="F:RNA binding"/>
    <property type="evidence" value="ECO:0007669"/>
    <property type="project" value="UniProtKB-KW"/>
</dbReference>
<evidence type="ECO:0000256" key="1">
    <source>
        <dbReference type="ARBA" id="ARBA00022603"/>
    </source>
</evidence>
<keyword evidence="4" id="KW-1133">Transmembrane helix</keyword>
<dbReference type="PANTHER" id="PTHR13610:SF9">
    <property type="entry name" value="FI06469P"/>
    <property type="match status" value="1"/>
</dbReference>
<dbReference type="InterPro" id="IPR026170">
    <property type="entry name" value="FAM173A/B"/>
</dbReference>
<reference evidence="5" key="1">
    <citation type="submission" date="2020-04" db="EMBL/GenBank/DDBJ databases">
        <authorList>
            <person name="Zhang T."/>
        </authorList>
    </citation>
    <scope>NUCLEOTIDE SEQUENCE</scope>
    <source>
        <strain evidence="5">HKST-UBA15</strain>
    </source>
</reference>
<evidence type="ECO:0000256" key="3">
    <source>
        <dbReference type="ARBA" id="ARBA00022691"/>
    </source>
</evidence>
<dbReference type="GO" id="GO:0032259">
    <property type="term" value="P:methylation"/>
    <property type="evidence" value="ECO:0007669"/>
    <property type="project" value="UniProtKB-KW"/>
</dbReference>
<gene>
    <name evidence="5" type="ORF">KC675_00550</name>
</gene>
<sequence length="171" mass="20031">MIELIALLVLSVIYIVYFYYWIKAFRISAPYFPTSKKTIKTAIKELKNHKVKHIAELGAGDGRVAFALAREGYEVSAIEFNPILVLIMKFRKLIGNYKKVHIIREDFLKLNYEKYDAAFIYLYPKVMDKLAKKLTQEMPKNAVFISNTFMFHDKKPVSTSENKIYVYINEK</sequence>
<organism evidence="5 6">
    <name type="scientific">Candidatus Dojkabacteria bacterium</name>
    <dbReference type="NCBI Taxonomy" id="2099670"/>
    <lineage>
        <taxon>Bacteria</taxon>
        <taxon>Candidatus Dojkabacteria</taxon>
    </lineage>
</organism>
<evidence type="ECO:0000256" key="2">
    <source>
        <dbReference type="ARBA" id="ARBA00022679"/>
    </source>
</evidence>
<feature type="transmembrane region" description="Helical" evidence="4">
    <location>
        <begin position="6"/>
        <end position="22"/>
    </location>
</feature>
<keyword evidence="2" id="KW-0808">Transferase</keyword>
<proteinExistence type="predicted"/>
<evidence type="ECO:0000256" key="4">
    <source>
        <dbReference type="SAM" id="Phobius"/>
    </source>
</evidence>
<keyword evidence="1 5" id="KW-0489">Methyltransferase</keyword>
<evidence type="ECO:0000313" key="5">
    <source>
        <dbReference type="EMBL" id="MCA9379650.1"/>
    </source>
</evidence>
<dbReference type="SUPFAM" id="SSF53335">
    <property type="entry name" value="S-adenosyl-L-methionine-dependent methyltransferases"/>
    <property type="match status" value="1"/>
</dbReference>
<dbReference type="CDD" id="cd02440">
    <property type="entry name" value="AdoMet_MTases"/>
    <property type="match status" value="1"/>
</dbReference>
<dbReference type="Gene3D" id="3.40.50.150">
    <property type="entry name" value="Vaccinia Virus protein VP39"/>
    <property type="match status" value="1"/>
</dbReference>
<protein>
    <submittedName>
        <fullName evidence="5">Class I SAM-dependent methyltransferase</fullName>
    </submittedName>
</protein>
<dbReference type="GO" id="GO:0016279">
    <property type="term" value="F:protein-lysine N-methyltransferase activity"/>
    <property type="evidence" value="ECO:0007669"/>
    <property type="project" value="InterPro"/>
</dbReference>
<dbReference type="EMBL" id="JAGQLL010000006">
    <property type="protein sequence ID" value="MCA9379650.1"/>
    <property type="molecule type" value="Genomic_DNA"/>
</dbReference>
<dbReference type="Proteomes" id="UP000745577">
    <property type="component" value="Unassembled WGS sequence"/>
</dbReference>
<evidence type="ECO:0000313" key="6">
    <source>
        <dbReference type="Proteomes" id="UP000745577"/>
    </source>
</evidence>
<dbReference type="PANTHER" id="PTHR13610">
    <property type="entry name" value="METHYLTRANSFERASE DOMAIN-CONTAINING PROTEIN"/>
    <property type="match status" value="1"/>
</dbReference>
<name>A0A955I6G7_9BACT</name>
<keyword evidence="3" id="KW-0949">S-adenosyl-L-methionine</keyword>
<accession>A0A955I6G7</accession>
<keyword evidence="4" id="KW-0812">Transmembrane</keyword>
<reference evidence="5" key="2">
    <citation type="journal article" date="2021" name="Microbiome">
        <title>Successional dynamics and alternative stable states in a saline activated sludge microbial community over 9 years.</title>
        <authorList>
            <person name="Wang Y."/>
            <person name="Ye J."/>
            <person name="Ju F."/>
            <person name="Liu L."/>
            <person name="Boyd J.A."/>
            <person name="Deng Y."/>
            <person name="Parks D.H."/>
            <person name="Jiang X."/>
            <person name="Yin X."/>
            <person name="Woodcroft B.J."/>
            <person name="Tyson G.W."/>
            <person name="Hugenholtz P."/>
            <person name="Polz M.F."/>
            <person name="Zhang T."/>
        </authorList>
    </citation>
    <scope>NUCLEOTIDE SEQUENCE</scope>
    <source>
        <strain evidence="5">HKST-UBA15</strain>
    </source>
</reference>
<comment type="caution">
    <text evidence="5">The sequence shown here is derived from an EMBL/GenBank/DDBJ whole genome shotgun (WGS) entry which is preliminary data.</text>
</comment>
<keyword evidence="4" id="KW-0472">Membrane</keyword>
<dbReference type="AlphaFoldDB" id="A0A955I6G7"/>
<dbReference type="InterPro" id="IPR029063">
    <property type="entry name" value="SAM-dependent_MTases_sf"/>
</dbReference>